<dbReference type="GO" id="GO:0071949">
    <property type="term" value="F:FAD binding"/>
    <property type="evidence" value="ECO:0007669"/>
    <property type="project" value="InterPro"/>
</dbReference>
<evidence type="ECO:0000256" key="4">
    <source>
        <dbReference type="ARBA" id="ARBA00023002"/>
    </source>
</evidence>
<dbReference type="EMBL" id="QEYD01000005">
    <property type="protein sequence ID" value="PWE29240.1"/>
    <property type="molecule type" value="Genomic_DNA"/>
</dbReference>
<evidence type="ECO:0000313" key="8">
    <source>
        <dbReference type="Proteomes" id="UP000244940"/>
    </source>
</evidence>
<keyword evidence="8" id="KW-1185">Reference proteome</keyword>
<evidence type="ECO:0000256" key="5">
    <source>
        <dbReference type="ARBA" id="ARBA00023033"/>
    </source>
</evidence>
<gene>
    <name evidence="7" type="ORF">C4N9_10455</name>
</gene>
<protein>
    <submittedName>
        <fullName evidence="7">Monooxygenase</fullName>
    </submittedName>
</protein>
<dbReference type="InterPro" id="IPR002938">
    <property type="entry name" value="FAD-bd"/>
</dbReference>
<keyword evidence="3" id="KW-0274">FAD</keyword>
<sequence>MVLGAGVAGLALATALRRHGAEVSILEQAPRITEVGAGLQVSPNGARVLQALGLDPDTIGDRTEAVELRDHAGRLVSRLAMPQEGPGFYLCHRADLIAALEQAMREAGTRVQLLQKVEEITLTDTGARIRTAIGSDHDTPLVFGADGLHSPVRRTLDGPRDPFFTGQVAWRALIPGDGGARVAQVFMGPGQHLVSYPLRGGTLRNIVAVQERRVWAEEGWNHPDDPAALQSAFHRFGGPVPGWLETVREVYLWGLFRHPVTRHWHDGKGRAALLGDAAHPTLPFMAQGANMALEDAWVLARSLAAKPGDAAGALRDYATARQDRVTRVVGMANANARNYHLRAPLAPLAHGVLRIADRVAPSLALKRFSWIYDHDVTA</sequence>
<evidence type="ECO:0000313" key="7">
    <source>
        <dbReference type="EMBL" id="PWE29240.1"/>
    </source>
</evidence>
<dbReference type="PANTHER" id="PTHR13789:SF318">
    <property type="entry name" value="GERANYLGERANYL DIPHOSPHATE REDUCTASE"/>
    <property type="match status" value="1"/>
</dbReference>
<evidence type="ECO:0000259" key="6">
    <source>
        <dbReference type="Pfam" id="PF01494"/>
    </source>
</evidence>
<keyword evidence="2" id="KW-0285">Flavoprotein</keyword>
<feature type="domain" description="FAD-binding" evidence="6">
    <location>
        <begin position="2"/>
        <end position="329"/>
    </location>
</feature>
<dbReference type="SUPFAM" id="SSF54373">
    <property type="entry name" value="FAD-linked reductases, C-terminal domain"/>
    <property type="match status" value="1"/>
</dbReference>
<dbReference type="PRINTS" id="PR00420">
    <property type="entry name" value="RNGMNOXGNASE"/>
</dbReference>
<dbReference type="AlphaFoldDB" id="A0A2U2CBK0"/>
<organism evidence="7 8">
    <name type="scientific">Pararhodobacter marinus</name>
    <dbReference type="NCBI Taxonomy" id="2184063"/>
    <lineage>
        <taxon>Bacteria</taxon>
        <taxon>Pseudomonadati</taxon>
        <taxon>Pseudomonadota</taxon>
        <taxon>Alphaproteobacteria</taxon>
        <taxon>Rhodobacterales</taxon>
        <taxon>Paracoccaceae</taxon>
        <taxon>Pararhodobacter</taxon>
    </lineage>
</organism>
<dbReference type="SUPFAM" id="SSF51905">
    <property type="entry name" value="FAD/NAD(P)-binding domain"/>
    <property type="match status" value="1"/>
</dbReference>
<evidence type="ECO:0000256" key="3">
    <source>
        <dbReference type="ARBA" id="ARBA00022827"/>
    </source>
</evidence>
<dbReference type="PANTHER" id="PTHR13789">
    <property type="entry name" value="MONOOXYGENASE"/>
    <property type="match status" value="1"/>
</dbReference>
<name>A0A2U2CBK0_9RHOB</name>
<proteinExistence type="predicted"/>
<accession>A0A2U2CBK0</accession>
<dbReference type="GO" id="GO:0004497">
    <property type="term" value="F:monooxygenase activity"/>
    <property type="evidence" value="ECO:0007669"/>
    <property type="project" value="UniProtKB-KW"/>
</dbReference>
<dbReference type="Proteomes" id="UP000244940">
    <property type="component" value="Unassembled WGS sequence"/>
</dbReference>
<dbReference type="OrthoDB" id="4230779at2"/>
<keyword evidence="4" id="KW-0560">Oxidoreductase</keyword>
<comment type="caution">
    <text evidence="7">The sequence shown here is derived from an EMBL/GenBank/DDBJ whole genome shotgun (WGS) entry which is preliminary data.</text>
</comment>
<dbReference type="Gene3D" id="3.50.50.60">
    <property type="entry name" value="FAD/NAD(P)-binding domain"/>
    <property type="match status" value="1"/>
</dbReference>
<dbReference type="Pfam" id="PF01494">
    <property type="entry name" value="FAD_binding_3"/>
    <property type="match status" value="1"/>
</dbReference>
<dbReference type="InterPro" id="IPR050493">
    <property type="entry name" value="FAD-dep_Monooxygenase_BioMet"/>
</dbReference>
<comment type="cofactor">
    <cofactor evidence="1">
        <name>FAD</name>
        <dbReference type="ChEBI" id="CHEBI:57692"/>
    </cofactor>
</comment>
<evidence type="ECO:0000256" key="1">
    <source>
        <dbReference type="ARBA" id="ARBA00001974"/>
    </source>
</evidence>
<dbReference type="InterPro" id="IPR036188">
    <property type="entry name" value="FAD/NAD-bd_sf"/>
</dbReference>
<reference evidence="7 8" key="1">
    <citation type="submission" date="2018-05" db="EMBL/GenBank/DDBJ databases">
        <title>Pararhodobacter marina sp. nov., isolated from deep-sea water of the Indian Ocean.</title>
        <authorList>
            <person name="Lai Q.Sr."/>
            <person name="Liu X."/>
            <person name="Shao Z."/>
        </authorList>
    </citation>
    <scope>NUCLEOTIDE SEQUENCE [LARGE SCALE GENOMIC DNA]</scope>
    <source>
        <strain evidence="7 8">CIC4N-9</strain>
    </source>
</reference>
<evidence type="ECO:0000256" key="2">
    <source>
        <dbReference type="ARBA" id="ARBA00022630"/>
    </source>
</evidence>
<keyword evidence="5 7" id="KW-0503">Monooxygenase</keyword>